<dbReference type="GO" id="GO:0045547">
    <property type="term" value="F:ditrans,polycis-polyprenyl diphosphate synthase [(2E,6E)-farnesyl diphosphate specific] activity"/>
    <property type="evidence" value="ECO:0007669"/>
    <property type="project" value="TreeGrafter"/>
</dbReference>
<evidence type="ECO:0000313" key="3">
    <source>
        <dbReference type="Proteomes" id="UP000177135"/>
    </source>
</evidence>
<keyword evidence="1 2" id="KW-0808">Transferase</keyword>
<dbReference type="AlphaFoldDB" id="A0A1F5N0R8"/>
<dbReference type="SUPFAM" id="SSF64005">
    <property type="entry name" value="Undecaprenyl diphosphate synthase"/>
    <property type="match status" value="1"/>
</dbReference>
<evidence type="ECO:0000313" key="2">
    <source>
        <dbReference type="EMBL" id="OGE71236.1"/>
    </source>
</evidence>
<comment type="caution">
    <text evidence="2">The sequence shown here is derived from an EMBL/GenBank/DDBJ whole genome shotgun (WGS) entry which is preliminary data.</text>
</comment>
<sequence length="258" mass="29689">MIASREAEKWLAEISDTWANIPIYSADSEKLRHLAVICDGNRRAARERNLPEFLGHRAGLEVIKGIACAGREWNINTLTFWVWSTENWERDKNQVGLVMKLANERLSKNEFKDELIQNEVRFKHLGRSDRLPAILCRRISELEHFTDSFSRFHLNLAMDYGGLDELARAVTKIKQSTADNRDPSMILDFLDTAGQPLPDLVIRTGVKDHEFPHTSGFMPLQTAYSSWIFTPDLFPNLTPEILLKSITGFSEYHRRFGK</sequence>
<dbReference type="InterPro" id="IPR001441">
    <property type="entry name" value="UPP_synth-like"/>
</dbReference>
<reference evidence="2 3" key="1">
    <citation type="journal article" date="2016" name="Nat. Commun.">
        <title>Thousands of microbial genomes shed light on interconnected biogeochemical processes in an aquifer system.</title>
        <authorList>
            <person name="Anantharaman K."/>
            <person name="Brown C.T."/>
            <person name="Hug L.A."/>
            <person name="Sharon I."/>
            <person name="Castelle C.J."/>
            <person name="Probst A.J."/>
            <person name="Thomas B.C."/>
            <person name="Singh A."/>
            <person name="Wilkins M.J."/>
            <person name="Karaoz U."/>
            <person name="Brodie E.L."/>
            <person name="Williams K.H."/>
            <person name="Hubbard S.S."/>
            <person name="Banfield J.F."/>
        </authorList>
    </citation>
    <scope>NUCLEOTIDE SEQUENCE [LARGE SCALE GENOMIC DNA]</scope>
</reference>
<evidence type="ECO:0000256" key="1">
    <source>
        <dbReference type="ARBA" id="ARBA00022679"/>
    </source>
</evidence>
<protein>
    <submittedName>
        <fullName evidence="2">Di-trans,poly-cis-decaprenylcistransferase</fullName>
    </submittedName>
</protein>
<gene>
    <name evidence="2" type="ORF">A2617_03610</name>
</gene>
<name>A0A1F5N0R8_9BACT</name>
<organism evidence="2 3">
    <name type="scientific">Candidatus Daviesbacteria bacterium RIFOXYD1_FULL_41_10</name>
    <dbReference type="NCBI Taxonomy" id="1797801"/>
    <lineage>
        <taxon>Bacteria</taxon>
        <taxon>Candidatus Daviesiibacteriota</taxon>
    </lineage>
</organism>
<dbReference type="NCBIfam" id="TIGR00055">
    <property type="entry name" value="uppS"/>
    <property type="match status" value="1"/>
</dbReference>
<dbReference type="PANTHER" id="PTHR10291:SF0">
    <property type="entry name" value="DEHYDRODOLICHYL DIPHOSPHATE SYNTHASE 2"/>
    <property type="match status" value="1"/>
</dbReference>
<dbReference type="CDD" id="cd00475">
    <property type="entry name" value="Cis_IPPS"/>
    <property type="match status" value="1"/>
</dbReference>
<dbReference type="GO" id="GO:0016094">
    <property type="term" value="P:polyprenol biosynthetic process"/>
    <property type="evidence" value="ECO:0007669"/>
    <property type="project" value="TreeGrafter"/>
</dbReference>
<dbReference type="InterPro" id="IPR036424">
    <property type="entry name" value="UPP_synth-like_sf"/>
</dbReference>
<proteinExistence type="predicted"/>
<dbReference type="Gene3D" id="3.40.1180.10">
    <property type="entry name" value="Decaprenyl diphosphate synthase-like"/>
    <property type="match status" value="1"/>
</dbReference>
<dbReference type="Pfam" id="PF01255">
    <property type="entry name" value="Prenyltransf"/>
    <property type="match status" value="1"/>
</dbReference>
<accession>A0A1F5N0R8</accession>
<dbReference type="EMBL" id="MFEC01000015">
    <property type="protein sequence ID" value="OGE71236.1"/>
    <property type="molecule type" value="Genomic_DNA"/>
</dbReference>
<dbReference type="PANTHER" id="PTHR10291">
    <property type="entry name" value="DEHYDRODOLICHYL DIPHOSPHATE SYNTHASE FAMILY MEMBER"/>
    <property type="match status" value="1"/>
</dbReference>
<dbReference type="Proteomes" id="UP000177135">
    <property type="component" value="Unassembled WGS sequence"/>
</dbReference>